<proteinExistence type="predicted"/>
<dbReference type="Proteomes" id="UP000295238">
    <property type="component" value="Unassembled WGS sequence"/>
</dbReference>
<organism evidence="1 2">
    <name type="scientific">Rhizobium deserti</name>
    <dbReference type="NCBI Taxonomy" id="2547961"/>
    <lineage>
        <taxon>Bacteria</taxon>
        <taxon>Pseudomonadati</taxon>
        <taxon>Pseudomonadota</taxon>
        <taxon>Alphaproteobacteria</taxon>
        <taxon>Hyphomicrobiales</taxon>
        <taxon>Rhizobiaceae</taxon>
        <taxon>Rhizobium/Agrobacterium group</taxon>
        <taxon>Rhizobium</taxon>
    </lineage>
</organism>
<dbReference type="AlphaFoldDB" id="A0A4R5ULQ0"/>
<evidence type="ECO:0000313" key="1">
    <source>
        <dbReference type="EMBL" id="TDK38767.1"/>
    </source>
</evidence>
<dbReference type="EMBL" id="SMTL01000001">
    <property type="protein sequence ID" value="TDK38767.1"/>
    <property type="molecule type" value="Genomic_DNA"/>
</dbReference>
<comment type="caution">
    <text evidence="1">The sequence shown here is derived from an EMBL/GenBank/DDBJ whole genome shotgun (WGS) entry which is preliminary data.</text>
</comment>
<evidence type="ECO:0000313" key="2">
    <source>
        <dbReference type="Proteomes" id="UP000295238"/>
    </source>
</evidence>
<name>A0A4R5ULQ0_9HYPH</name>
<dbReference type="OrthoDB" id="8402809at2"/>
<protein>
    <submittedName>
        <fullName evidence="1">Uncharacterized protein</fullName>
    </submittedName>
</protein>
<sequence>MALGLLVMPNHVEEFKGYRIAIYSLLDHCAVITPPGGNAVMDFGAHRPVATVAEGYTVCLDRAKALVDELTAEPGN</sequence>
<reference evidence="1 2" key="1">
    <citation type="submission" date="2019-03" db="EMBL/GenBank/DDBJ databases">
        <title>Rhizobium sp. nov., an bacterium isolated from biocrust in Mu Us Desert.</title>
        <authorList>
            <person name="Lixiong L."/>
        </authorList>
    </citation>
    <scope>NUCLEOTIDE SEQUENCE [LARGE SCALE GENOMIC DNA]</scope>
    <source>
        <strain evidence="1 2">SPY-1</strain>
    </source>
</reference>
<gene>
    <name evidence="1" type="ORF">E2F50_01030</name>
</gene>
<dbReference type="RefSeq" id="WP_133314216.1">
    <property type="nucleotide sequence ID" value="NZ_SMTL01000001.1"/>
</dbReference>
<keyword evidence="2" id="KW-1185">Reference proteome</keyword>
<accession>A0A4R5ULQ0</accession>